<keyword evidence="2" id="KW-0472">Membrane</keyword>
<dbReference type="Proteomes" id="UP000663843">
    <property type="component" value="Unassembled WGS sequence"/>
</dbReference>
<keyword evidence="2" id="KW-0812">Transmembrane</keyword>
<dbReference type="GO" id="GO:0005737">
    <property type="term" value="C:cytoplasm"/>
    <property type="evidence" value="ECO:0007669"/>
    <property type="project" value="TreeGrafter"/>
</dbReference>
<proteinExistence type="inferred from homology"/>
<comment type="caution">
    <text evidence="4">The sequence shown here is derived from an EMBL/GenBank/DDBJ whole genome shotgun (WGS) entry which is preliminary data.</text>
</comment>
<comment type="similarity">
    <text evidence="1">Belongs to the peptidase C14B family.</text>
</comment>
<evidence type="ECO:0000256" key="2">
    <source>
        <dbReference type="SAM" id="Phobius"/>
    </source>
</evidence>
<sequence>MHKGMFALSESNISFPSASAARVISNASAHRAKSLYVPEREEHIFSYFSTVLVLIVGWITLYQYQMWKHREEGLAIPVVTPTVESDDQLDENSLEDTVEIPLLKALGGHDLSQPIEYVSTRQSPHHVPACVHSNIRMIGLEAPRAKGRSEPAPRAQVNVLKGDQKALVIGLDGPVAHKDRSLHHASRDARRFSECLKELNNASQRPGSQLSGCFNFSIEMLTDGDGEYVSRTKVFKALENLFKGAKAGDLLVLFFSGHCSRKYLGGIVSMMTVEDEKSFLLVPSTVFSQHISKLPPGCTVEVFLDCCYSSGLIPLDKVIRKMTPGNVSPGTSTPVSVVSPGTHVSYGVYAPPVFNHVDSNRSKAPGTAAGILNSPLSLIRAPVGLPGSQPNGKISIDADVIVWAASDITERAYESERLEGGPLAIVSLIPFSVYWPAVLTVSQTKAVCRKIEESINKGVMIDRETLWQYVT</sequence>
<dbReference type="Gene3D" id="3.40.50.1460">
    <property type="match status" value="1"/>
</dbReference>
<dbReference type="GO" id="GO:0004197">
    <property type="term" value="F:cysteine-type endopeptidase activity"/>
    <property type="evidence" value="ECO:0007669"/>
    <property type="project" value="InterPro"/>
</dbReference>
<dbReference type="Pfam" id="PF00656">
    <property type="entry name" value="Peptidase_C14"/>
    <property type="match status" value="1"/>
</dbReference>
<keyword evidence="2" id="KW-1133">Transmembrane helix</keyword>
<dbReference type="AlphaFoldDB" id="A0A8H3H4M4"/>
<organism evidence="4 5">
    <name type="scientific">Rhizoctonia solani</name>
    <dbReference type="NCBI Taxonomy" id="456999"/>
    <lineage>
        <taxon>Eukaryota</taxon>
        <taxon>Fungi</taxon>
        <taxon>Dikarya</taxon>
        <taxon>Basidiomycota</taxon>
        <taxon>Agaricomycotina</taxon>
        <taxon>Agaricomycetes</taxon>
        <taxon>Cantharellales</taxon>
        <taxon>Ceratobasidiaceae</taxon>
        <taxon>Rhizoctonia</taxon>
    </lineage>
</organism>
<dbReference type="PANTHER" id="PTHR48104:SF30">
    <property type="entry name" value="METACASPASE-1"/>
    <property type="match status" value="1"/>
</dbReference>
<gene>
    <name evidence="4" type="ORF">RDB_LOCUS133374</name>
</gene>
<dbReference type="InterPro" id="IPR011600">
    <property type="entry name" value="Pept_C14_caspase"/>
</dbReference>
<evidence type="ECO:0000259" key="3">
    <source>
        <dbReference type="Pfam" id="PF00656"/>
    </source>
</evidence>
<feature type="transmembrane region" description="Helical" evidence="2">
    <location>
        <begin position="44"/>
        <end position="62"/>
    </location>
</feature>
<evidence type="ECO:0000256" key="1">
    <source>
        <dbReference type="ARBA" id="ARBA00009005"/>
    </source>
</evidence>
<dbReference type="GO" id="GO:0006508">
    <property type="term" value="P:proteolysis"/>
    <property type="evidence" value="ECO:0007669"/>
    <property type="project" value="InterPro"/>
</dbReference>
<dbReference type="PANTHER" id="PTHR48104">
    <property type="entry name" value="METACASPASE-4"/>
    <property type="match status" value="1"/>
</dbReference>
<accession>A0A8H3H4M4</accession>
<evidence type="ECO:0000313" key="5">
    <source>
        <dbReference type="Proteomes" id="UP000663843"/>
    </source>
</evidence>
<reference evidence="4" key="1">
    <citation type="submission" date="2021-01" db="EMBL/GenBank/DDBJ databases">
        <authorList>
            <person name="Kaushik A."/>
        </authorList>
    </citation>
    <scope>NUCLEOTIDE SEQUENCE</scope>
    <source>
        <strain evidence="4">AG2-2IIIB</strain>
    </source>
</reference>
<protein>
    <recommendedName>
        <fullName evidence="3">Peptidase C14 caspase domain-containing protein</fullName>
    </recommendedName>
</protein>
<dbReference type="EMBL" id="CAJMWT010004715">
    <property type="protein sequence ID" value="CAE6494961.1"/>
    <property type="molecule type" value="Genomic_DNA"/>
</dbReference>
<dbReference type="InterPro" id="IPR050452">
    <property type="entry name" value="Metacaspase"/>
</dbReference>
<evidence type="ECO:0000313" key="4">
    <source>
        <dbReference type="EMBL" id="CAE6494961.1"/>
    </source>
</evidence>
<feature type="domain" description="Peptidase C14 caspase" evidence="3">
    <location>
        <begin position="165"/>
        <end position="407"/>
    </location>
</feature>
<name>A0A8H3H4M4_9AGAM</name>